<evidence type="ECO:0000256" key="1">
    <source>
        <dbReference type="ARBA" id="ARBA00004308"/>
    </source>
</evidence>
<feature type="non-terminal residue" evidence="9">
    <location>
        <position position="615"/>
    </location>
</feature>
<evidence type="ECO:0000256" key="2">
    <source>
        <dbReference type="ARBA" id="ARBA00022679"/>
    </source>
</evidence>
<accession>A0A8J9VT71</accession>
<dbReference type="Pfam" id="PF19279">
    <property type="entry name" value="YegS_C"/>
    <property type="match status" value="1"/>
</dbReference>
<dbReference type="SUPFAM" id="SSF111331">
    <property type="entry name" value="NAD kinase/diacylglycerol kinase-like"/>
    <property type="match status" value="1"/>
</dbReference>
<dbReference type="InterPro" id="IPR045540">
    <property type="entry name" value="YegS/DAGK_C"/>
</dbReference>
<keyword evidence="6" id="KW-0472">Membrane</keyword>
<dbReference type="InterPro" id="IPR017438">
    <property type="entry name" value="ATP-NAD_kinase_N"/>
</dbReference>
<keyword evidence="4" id="KW-0418">Kinase</keyword>
<dbReference type="Gene3D" id="2.60.200.40">
    <property type="match status" value="1"/>
</dbReference>
<name>A0A8J9VT71_9NEOP</name>
<dbReference type="Gene3D" id="3.40.50.10330">
    <property type="entry name" value="Probable inorganic polyphosphate/atp-NAD kinase, domain 1"/>
    <property type="match status" value="1"/>
</dbReference>
<keyword evidence="5" id="KW-0067">ATP-binding</keyword>
<dbReference type="PANTHER" id="PTHR12358">
    <property type="entry name" value="SPHINGOSINE KINASE"/>
    <property type="match status" value="1"/>
</dbReference>
<reference evidence="9" key="1">
    <citation type="submission" date="2021-12" db="EMBL/GenBank/DDBJ databases">
        <authorList>
            <person name="Martin H S."/>
        </authorList>
    </citation>
    <scope>NUCLEOTIDE SEQUENCE</scope>
</reference>
<dbReference type="EMBL" id="OV170228">
    <property type="protein sequence ID" value="CAH0729973.1"/>
    <property type="molecule type" value="Genomic_DNA"/>
</dbReference>
<evidence type="ECO:0000256" key="4">
    <source>
        <dbReference type="ARBA" id="ARBA00022777"/>
    </source>
</evidence>
<gene>
    <name evidence="9" type="ORF">BINO364_LOCUS15006</name>
</gene>
<dbReference type="OrthoDB" id="3853857at2759"/>
<dbReference type="GO" id="GO:0005737">
    <property type="term" value="C:cytoplasm"/>
    <property type="evidence" value="ECO:0007669"/>
    <property type="project" value="TreeGrafter"/>
</dbReference>
<dbReference type="GO" id="GO:0042981">
    <property type="term" value="P:regulation of apoptotic process"/>
    <property type="evidence" value="ECO:0007669"/>
    <property type="project" value="UniProtKB-ARBA"/>
</dbReference>
<dbReference type="GO" id="GO:0012505">
    <property type="term" value="C:endomembrane system"/>
    <property type="evidence" value="ECO:0007669"/>
    <property type="project" value="UniProtKB-SubCell"/>
</dbReference>
<comment type="subcellular location">
    <subcellularLocation>
        <location evidence="1">Endomembrane system</location>
    </subcellularLocation>
</comment>
<evidence type="ECO:0000256" key="5">
    <source>
        <dbReference type="ARBA" id="ARBA00022840"/>
    </source>
</evidence>
<evidence type="ECO:0000313" key="10">
    <source>
        <dbReference type="Proteomes" id="UP000838878"/>
    </source>
</evidence>
<dbReference type="AlphaFoldDB" id="A0A8J9VT71"/>
<dbReference type="EC" id="2.7.1.91" evidence="7"/>
<proteinExistence type="predicted"/>
<evidence type="ECO:0000313" key="9">
    <source>
        <dbReference type="EMBL" id="CAH0729973.1"/>
    </source>
</evidence>
<dbReference type="SMART" id="SM00046">
    <property type="entry name" value="DAGKc"/>
    <property type="match status" value="1"/>
</dbReference>
<organism evidence="9 10">
    <name type="scientific">Brenthis ino</name>
    <name type="common">lesser marbled fritillary</name>
    <dbReference type="NCBI Taxonomy" id="405034"/>
    <lineage>
        <taxon>Eukaryota</taxon>
        <taxon>Metazoa</taxon>
        <taxon>Ecdysozoa</taxon>
        <taxon>Arthropoda</taxon>
        <taxon>Hexapoda</taxon>
        <taxon>Insecta</taxon>
        <taxon>Pterygota</taxon>
        <taxon>Neoptera</taxon>
        <taxon>Endopterygota</taxon>
        <taxon>Lepidoptera</taxon>
        <taxon>Glossata</taxon>
        <taxon>Ditrysia</taxon>
        <taxon>Papilionoidea</taxon>
        <taxon>Nymphalidae</taxon>
        <taxon>Heliconiinae</taxon>
        <taxon>Argynnini</taxon>
        <taxon>Brenthis</taxon>
    </lineage>
</organism>
<dbReference type="GO" id="GO:0016020">
    <property type="term" value="C:membrane"/>
    <property type="evidence" value="ECO:0007669"/>
    <property type="project" value="TreeGrafter"/>
</dbReference>
<dbReference type="FunFam" id="3.40.50.10330:FF:000005">
    <property type="entry name" value="Sphingosine kinase 2"/>
    <property type="match status" value="1"/>
</dbReference>
<dbReference type="PANTHER" id="PTHR12358:SF112">
    <property type="entry name" value="LD11247P-RELATED"/>
    <property type="match status" value="1"/>
</dbReference>
<evidence type="ECO:0000256" key="7">
    <source>
        <dbReference type="ARBA" id="ARBA00044037"/>
    </source>
</evidence>
<keyword evidence="3" id="KW-0547">Nucleotide-binding</keyword>
<dbReference type="GO" id="GO:0005524">
    <property type="term" value="F:ATP binding"/>
    <property type="evidence" value="ECO:0007669"/>
    <property type="project" value="UniProtKB-KW"/>
</dbReference>
<feature type="domain" description="DAGKc" evidence="8">
    <location>
        <begin position="189"/>
        <end position="325"/>
    </location>
</feature>
<dbReference type="GO" id="GO:0008481">
    <property type="term" value="F:sphingosine kinase activity"/>
    <property type="evidence" value="ECO:0007669"/>
    <property type="project" value="UniProtKB-EC"/>
</dbReference>
<keyword evidence="2" id="KW-0808">Transferase</keyword>
<evidence type="ECO:0000256" key="3">
    <source>
        <dbReference type="ARBA" id="ARBA00022741"/>
    </source>
</evidence>
<dbReference type="GO" id="GO:0046512">
    <property type="term" value="P:sphingosine biosynthetic process"/>
    <property type="evidence" value="ECO:0007669"/>
    <property type="project" value="TreeGrafter"/>
</dbReference>
<dbReference type="InterPro" id="IPR050187">
    <property type="entry name" value="Lipid_Phosphate_FormReg"/>
</dbReference>
<sequence>MTLIMAVMAESKLSKDVFNVKSDNNADSKEHVYLEETFYILSKKKSVFRVKLTSNGLSLIKETDDSSREQTILLRDIIGSKCMRSKRRRVGASSCVCSSLVGHQQLKVVDENSGDLDESDISAYLYIYAYNLKRSRRSLKRERTTITLRFRSYDKYEDNNREAQKWRTTIKCLLADQPISYNLPHNEKKLLILLNPKSGPGKARELFQTKAAPILQEAETPYDLHVTKYAQYAREFVRTRNVYAWRGVVAVGGDGVLFEILNGMFERLDWQQALAEVPLAILPCGSGNGLARTICHHYNEPYIPQNLTGMTMALARGKTAHMDVVRVETKSKIMFSFLSVGWGLLSDIDIESERLRAIGGQRFTLWALARLVGLRKYKGVVSYAKIKDVSNLPKPKHPLTISHSVSQDGALDSPDAEAFFDCDENSEIFTSAVNGKQHQRVDSWYSVNSRRSAFYSTRGSEYHSVTSIGSEMRSPVHACMHGPASHLPSLMSQLPSHWVHEHGEFVMVHVSYQSYIGEDLLFAPRSQLSDGVMWMLIIKAGISRSQVFSFLLGMSQGNHSDINTEYIKMIPVSAFRIVPEGPNGYLTVDGELVEYGPIQAEIFPNIVNLLVPDTK</sequence>
<dbReference type="Proteomes" id="UP000838878">
    <property type="component" value="Chromosome 8"/>
</dbReference>
<evidence type="ECO:0000259" key="8">
    <source>
        <dbReference type="SMART" id="SM00046"/>
    </source>
</evidence>
<keyword evidence="10" id="KW-1185">Reference proteome</keyword>
<dbReference type="InterPro" id="IPR001206">
    <property type="entry name" value="Diacylglycerol_kinase_cat_dom"/>
</dbReference>
<protein>
    <recommendedName>
        <fullName evidence="7">sphingosine kinase</fullName>
        <ecNumber evidence="7">2.7.1.91</ecNumber>
    </recommendedName>
</protein>
<dbReference type="Pfam" id="PF00781">
    <property type="entry name" value="DAGK_cat"/>
    <property type="match status" value="1"/>
</dbReference>
<dbReference type="InterPro" id="IPR016064">
    <property type="entry name" value="NAD/diacylglycerol_kinase_sf"/>
</dbReference>
<evidence type="ECO:0000256" key="6">
    <source>
        <dbReference type="ARBA" id="ARBA00023136"/>
    </source>
</evidence>